<dbReference type="PANTHER" id="PTHR40466">
    <property type="entry name" value="EXPRESSED PROTEIN"/>
    <property type="match status" value="1"/>
</dbReference>
<keyword evidence="2" id="KW-0812">Transmembrane</keyword>
<feature type="compositionally biased region" description="Basic and acidic residues" evidence="1">
    <location>
        <begin position="85"/>
        <end position="102"/>
    </location>
</feature>
<dbReference type="InterPro" id="IPR039965">
    <property type="entry name" value="C3H7.08c"/>
</dbReference>
<dbReference type="PANTHER" id="PTHR40466:SF1">
    <property type="entry name" value="FUNGAL PROTEIN"/>
    <property type="match status" value="1"/>
</dbReference>
<feature type="transmembrane region" description="Helical" evidence="2">
    <location>
        <begin position="36"/>
        <end position="54"/>
    </location>
</feature>
<reference evidence="3 4" key="1">
    <citation type="submission" date="2017-03" db="EMBL/GenBank/DDBJ databases">
        <title>Genomes of endolithic fungi from Antarctica.</title>
        <authorList>
            <person name="Coleine C."/>
            <person name="Masonjones S."/>
            <person name="Stajich J.E."/>
        </authorList>
    </citation>
    <scope>NUCLEOTIDE SEQUENCE [LARGE SCALE GENOMIC DNA]</scope>
    <source>
        <strain evidence="3 4">CCFEE 6314</strain>
    </source>
</reference>
<feature type="region of interest" description="Disordered" evidence="1">
    <location>
        <begin position="64"/>
        <end position="111"/>
    </location>
</feature>
<dbReference type="AlphaFoldDB" id="A0A438NAH7"/>
<feature type="compositionally biased region" description="Polar residues" evidence="1">
    <location>
        <begin position="64"/>
        <end position="74"/>
    </location>
</feature>
<comment type="caution">
    <text evidence="3">The sequence shown here is derived from an EMBL/GenBank/DDBJ whole genome shotgun (WGS) entry which is preliminary data.</text>
</comment>
<protein>
    <submittedName>
        <fullName evidence="3">Uncharacterized protein</fullName>
    </submittedName>
</protein>
<organism evidence="3 4">
    <name type="scientific">Exophiala mesophila</name>
    <name type="common">Black yeast-like fungus</name>
    <dbReference type="NCBI Taxonomy" id="212818"/>
    <lineage>
        <taxon>Eukaryota</taxon>
        <taxon>Fungi</taxon>
        <taxon>Dikarya</taxon>
        <taxon>Ascomycota</taxon>
        <taxon>Pezizomycotina</taxon>
        <taxon>Eurotiomycetes</taxon>
        <taxon>Chaetothyriomycetidae</taxon>
        <taxon>Chaetothyriales</taxon>
        <taxon>Herpotrichiellaceae</taxon>
        <taxon>Exophiala</taxon>
    </lineage>
</organism>
<keyword evidence="2" id="KW-0472">Membrane</keyword>
<gene>
    <name evidence="3" type="ORF">B0A52_04167</name>
</gene>
<keyword evidence="2" id="KW-1133">Transmembrane helix</keyword>
<name>A0A438NAH7_EXOME</name>
<dbReference type="Proteomes" id="UP000288859">
    <property type="component" value="Unassembled WGS sequence"/>
</dbReference>
<accession>A0A438NAH7</accession>
<proteinExistence type="predicted"/>
<evidence type="ECO:0000313" key="3">
    <source>
        <dbReference type="EMBL" id="RVX72768.1"/>
    </source>
</evidence>
<evidence type="ECO:0000256" key="1">
    <source>
        <dbReference type="SAM" id="MobiDB-lite"/>
    </source>
</evidence>
<dbReference type="EMBL" id="NAJM01000011">
    <property type="protein sequence ID" value="RVX72768.1"/>
    <property type="molecule type" value="Genomic_DNA"/>
</dbReference>
<sequence length="139" mass="15348">MASLITRNFVRAASSAAKSPRDTSFVKQGAKRDPELYILLGVMSGAFGLAGFYFGRKPTSASSEADVSVANSSMPWEVEHDESQDESKDFKYQYHPKGDRSQTPKNAPSALNTVIVPNVTLPKEIHDQFNKWGKDSDTY</sequence>
<dbReference type="OrthoDB" id="3141857at2759"/>
<evidence type="ECO:0000256" key="2">
    <source>
        <dbReference type="SAM" id="Phobius"/>
    </source>
</evidence>
<evidence type="ECO:0000313" key="4">
    <source>
        <dbReference type="Proteomes" id="UP000288859"/>
    </source>
</evidence>
<dbReference type="VEuPathDB" id="FungiDB:PV10_03325"/>